<reference evidence="1 2" key="1">
    <citation type="submission" date="2018-12" db="EMBL/GenBank/DDBJ databases">
        <title>Persistence of Moraxella catarrhalis in Chronic Obstructive Pulmonary Disease and Regulation of the Hag/MID Adhesin.</title>
        <authorList>
            <person name="Murphy T."/>
            <person name="Zhao X."/>
            <person name="Vyas G."/>
            <person name="Aluvathingal J."/>
            <person name="Nadendla S."/>
            <person name="Tallon L."/>
            <person name="Tettelin H."/>
        </authorList>
    </citation>
    <scope>NUCLEOTIDE SEQUENCE [LARGE SCALE GENOMIC DNA]</scope>
    <source>
        <strain evidence="1 2">46P58B1</strain>
    </source>
</reference>
<evidence type="ECO:0000313" key="1">
    <source>
        <dbReference type="EMBL" id="AZQ93311.1"/>
    </source>
</evidence>
<dbReference type="AlphaFoldDB" id="A0A3S9QF00"/>
<accession>A0A3S9QF00</accession>
<protein>
    <submittedName>
        <fullName evidence="1">Uncharacterized protein</fullName>
    </submittedName>
</protein>
<dbReference type="Proteomes" id="UP000280228">
    <property type="component" value="Chromosome"/>
</dbReference>
<name>A0A3S9QF00_MORCA</name>
<organism evidence="1 2">
    <name type="scientific">Moraxella catarrhalis</name>
    <name type="common">Branhamella catarrhalis</name>
    <dbReference type="NCBI Taxonomy" id="480"/>
    <lineage>
        <taxon>Bacteria</taxon>
        <taxon>Pseudomonadati</taxon>
        <taxon>Pseudomonadota</taxon>
        <taxon>Gammaproteobacteria</taxon>
        <taxon>Moraxellales</taxon>
        <taxon>Moraxellaceae</taxon>
        <taxon>Moraxella</taxon>
    </lineage>
</organism>
<gene>
    <name evidence="1" type="ORF">EJK53_1387</name>
</gene>
<proteinExistence type="predicted"/>
<evidence type="ECO:0000313" key="2">
    <source>
        <dbReference type="Proteomes" id="UP000280228"/>
    </source>
</evidence>
<sequence length="42" mass="5086">MYYKNYLKSKLKPYSPYLCYNRQKLQPKSDYDCPSFPSANLE</sequence>
<dbReference type="EMBL" id="CP034662">
    <property type="protein sequence ID" value="AZQ93311.1"/>
    <property type="molecule type" value="Genomic_DNA"/>
</dbReference>